<accession>A0A3B0YMP9</accession>
<dbReference type="AlphaFoldDB" id="A0A3B0YMP9"/>
<dbReference type="EMBL" id="UOFN01000070">
    <property type="protein sequence ID" value="VAW76857.1"/>
    <property type="molecule type" value="Genomic_DNA"/>
</dbReference>
<dbReference type="SUPFAM" id="SSF47598">
    <property type="entry name" value="Ribbon-helix-helix"/>
    <property type="match status" value="1"/>
</dbReference>
<name>A0A3B0YMP9_9ZZZZ</name>
<organism evidence="4">
    <name type="scientific">hydrothermal vent metagenome</name>
    <dbReference type="NCBI Taxonomy" id="652676"/>
    <lineage>
        <taxon>unclassified sequences</taxon>
        <taxon>metagenomes</taxon>
        <taxon>ecological metagenomes</taxon>
    </lineage>
</organism>
<sequence length="87" mass="9782">MNVSLTPQLEIFIKQKLAKGMYNSVSEVVREALRLLEERDALQAMRLEALRKDIGRGIESLDNGEGKPMNMEVIKARGRKNQAGNGR</sequence>
<reference evidence="4" key="1">
    <citation type="submission" date="2018-06" db="EMBL/GenBank/DDBJ databases">
        <authorList>
            <person name="Zhirakovskaya E."/>
        </authorList>
    </citation>
    <scope>NUCLEOTIDE SEQUENCE</scope>
</reference>
<protein>
    <recommendedName>
        <fullName evidence="5">ParD protein (Antitoxin to ParE)</fullName>
    </recommendedName>
</protein>
<evidence type="ECO:0000256" key="3">
    <source>
        <dbReference type="SAM" id="MobiDB-lite"/>
    </source>
</evidence>
<feature type="region of interest" description="Disordered" evidence="3">
    <location>
        <begin position="58"/>
        <end position="87"/>
    </location>
</feature>
<proteinExistence type="inferred from homology"/>
<dbReference type="GO" id="GO:0006355">
    <property type="term" value="P:regulation of DNA-templated transcription"/>
    <property type="evidence" value="ECO:0007669"/>
    <property type="project" value="InterPro"/>
</dbReference>
<dbReference type="InterPro" id="IPR038296">
    <property type="entry name" value="ParD_sf"/>
</dbReference>
<dbReference type="InterPro" id="IPR022789">
    <property type="entry name" value="ParD"/>
</dbReference>
<gene>
    <name evidence="4" type="ORF">MNBD_GAMMA15-2624</name>
</gene>
<evidence type="ECO:0000256" key="2">
    <source>
        <dbReference type="ARBA" id="ARBA00022649"/>
    </source>
</evidence>
<evidence type="ECO:0008006" key="5">
    <source>
        <dbReference type="Google" id="ProtNLM"/>
    </source>
</evidence>
<evidence type="ECO:0000313" key="4">
    <source>
        <dbReference type="EMBL" id="VAW76857.1"/>
    </source>
</evidence>
<dbReference type="PANTHER" id="PTHR36582:SF2">
    <property type="entry name" value="ANTITOXIN PARD"/>
    <property type="match status" value="1"/>
</dbReference>
<dbReference type="NCBIfam" id="TIGR02606">
    <property type="entry name" value="antidote_CC2985"/>
    <property type="match status" value="1"/>
</dbReference>
<dbReference type="InterPro" id="IPR010985">
    <property type="entry name" value="Ribbon_hlx_hlx"/>
</dbReference>
<dbReference type="Gene3D" id="6.10.10.120">
    <property type="entry name" value="Antitoxin ParD1-like"/>
    <property type="match status" value="1"/>
</dbReference>
<dbReference type="PANTHER" id="PTHR36582">
    <property type="entry name" value="ANTITOXIN PARD"/>
    <property type="match status" value="1"/>
</dbReference>
<comment type="similarity">
    <text evidence="1">Belongs to the ParD antitoxin family.</text>
</comment>
<keyword evidence="2" id="KW-1277">Toxin-antitoxin system</keyword>
<dbReference type="Pfam" id="PF03693">
    <property type="entry name" value="ParD_antitoxin"/>
    <property type="match status" value="1"/>
</dbReference>
<evidence type="ECO:0000256" key="1">
    <source>
        <dbReference type="ARBA" id="ARBA00008580"/>
    </source>
</evidence>